<name>A0A516GBM9_9MICO</name>
<dbReference type="RefSeq" id="WP_143783606.1">
    <property type="nucleotide sequence ID" value="NZ_CP041616.1"/>
</dbReference>
<dbReference type="AlphaFoldDB" id="A0A516GBM9"/>
<dbReference type="KEGG" id="orz:FNH13_11830"/>
<evidence type="ECO:0000313" key="1">
    <source>
        <dbReference type="EMBL" id="QDO88929.1"/>
    </source>
</evidence>
<protein>
    <submittedName>
        <fullName evidence="1">Uncharacterized protein</fullName>
    </submittedName>
</protein>
<accession>A0A516GBM9</accession>
<sequence>MRTDDIDDVTDEIPVDFFDAPLMEIQGTTGLVLIVREQEPLAWPEALVSGTLEPTDDTRCLSLVTDEAERAGVVWPVGTVVEGTTVVLADGTVLEAGTHLTAVGGLLPDGVEDKLGEAPTCSVELYITVADIAVVPGGQK</sequence>
<evidence type="ECO:0000313" key="2">
    <source>
        <dbReference type="Proteomes" id="UP000315395"/>
    </source>
</evidence>
<keyword evidence="2" id="KW-1185">Reference proteome</keyword>
<proteinExistence type="predicted"/>
<reference evidence="1 2" key="1">
    <citation type="submission" date="2019-07" db="EMBL/GenBank/DDBJ databases">
        <title>complete genome sequencing of Ornithinimicrobium sp. H23M54.</title>
        <authorList>
            <person name="Bae J.-W."/>
            <person name="Lee S.-Y."/>
        </authorList>
    </citation>
    <scope>NUCLEOTIDE SEQUENCE [LARGE SCALE GENOMIC DNA]</scope>
    <source>
        <strain evidence="1 2">H23M54</strain>
    </source>
</reference>
<organism evidence="1 2">
    <name type="scientific">Ornithinimicrobium ciconiae</name>
    <dbReference type="NCBI Taxonomy" id="2594265"/>
    <lineage>
        <taxon>Bacteria</taxon>
        <taxon>Bacillati</taxon>
        <taxon>Actinomycetota</taxon>
        <taxon>Actinomycetes</taxon>
        <taxon>Micrococcales</taxon>
        <taxon>Ornithinimicrobiaceae</taxon>
        <taxon>Ornithinimicrobium</taxon>
    </lineage>
</organism>
<dbReference type="EMBL" id="CP041616">
    <property type="protein sequence ID" value="QDO88929.1"/>
    <property type="molecule type" value="Genomic_DNA"/>
</dbReference>
<dbReference type="Proteomes" id="UP000315395">
    <property type="component" value="Chromosome"/>
</dbReference>
<gene>
    <name evidence="1" type="ORF">FNH13_11830</name>
</gene>